<keyword evidence="4" id="KW-0812">Transmembrane</keyword>
<sequence>MRIIAKKGFVFQIWRSFILFILIPVILLNIAISYILHDMESTIKNAAETRLFHAQFLLNQNITDSLSAVRKIGSDYNIQKMSSLQKPLTLMDYETLRNVQKFFRNMVTANDAYSISVLCNGSNIFVTENAFCLDLDEFYRKAYGFDQVPMEELKEYGHAGKRLIFYPYSSYNSGEVKRNGIFYKTVLTPYAGKNTGATAIIFFNEENLQNILGDSNIWNGMTYIMDAGGRVLYQIGNAELNQVVFPTEPGSEEIRRLPEKYFGKDNFAMAAGLSTGLQIVTVIPERNLLMRTGSLRSFIWILNGTTLIMCLILSLSMAQRRGRILYNALELMDHDATGSKNVFSALYNSVSSMVDANVSLKNALGEQKKLIKSVFWTRVLTINSMSDEELKHLAESAGIPWDAAGYCLLLIGFGSENEVEAEYWNLLQQKRNRVLEEISQDHTLVNYVGSSGGDQIVLLFPLEEELCGDYRNYVTEKMEELNRQNPTELFVCSTVFKDLRDIYSAYSMCSNQMNLWGSYMESRGIVWCSEEEVGKEFAFYFTDQLKDQIVLWIKSGQQEMVKESFRQILEENYLNRHISAIMEQLLISKLKLTLLGAYDRRMSVNMTEVFEHIDKIQTDAWRFSYILRVAIDMCGHYMAGIHSREENLHKKIIGYIDKHFSECGFGLYSVAEYCNFSETYFSQVFKEIIGENFSVYVEKKRMAYAYQLITESDDTIETVSEMVGYSNTNAFRKAYKRFYGVSPSQCRKK</sequence>
<dbReference type="Pfam" id="PF12833">
    <property type="entry name" value="HTH_18"/>
    <property type="match status" value="1"/>
</dbReference>
<dbReference type="GO" id="GO:0003700">
    <property type="term" value="F:DNA-binding transcription factor activity"/>
    <property type="evidence" value="ECO:0007669"/>
    <property type="project" value="InterPro"/>
</dbReference>
<feature type="transmembrane region" description="Helical" evidence="4">
    <location>
        <begin position="12"/>
        <end position="36"/>
    </location>
</feature>
<evidence type="ECO:0000313" key="7">
    <source>
        <dbReference type="Proteomes" id="UP000028525"/>
    </source>
</evidence>
<evidence type="ECO:0000256" key="2">
    <source>
        <dbReference type="ARBA" id="ARBA00023125"/>
    </source>
</evidence>
<dbReference type="PANTHER" id="PTHR43280:SF28">
    <property type="entry name" value="HTH-TYPE TRANSCRIPTIONAL ACTIVATOR RHAS"/>
    <property type="match status" value="1"/>
</dbReference>
<keyword evidence="4" id="KW-0472">Membrane</keyword>
<protein>
    <recommendedName>
        <fullName evidence="5">HTH araC/xylS-type domain-containing protein</fullName>
    </recommendedName>
</protein>
<accession>A0A084JFB7</accession>
<keyword evidence="3" id="KW-0804">Transcription</keyword>
<dbReference type="GO" id="GO:0043565">
    <property type="term" value="F:sequence-specific DNA binding"/>
    <property type="evidence" value="ECO:0007669"/>
    <property type="project" value="InterPro"/>
</dbReference>
<keyword evidence="4" id="KW-1133">Transmembrane helix</keyword>
<keyword evidence="2" id="KW-0238">DNA-binding</keyword>
<keyword evidence="7" id="KW-1185">Reference proteome</keyword>
<evidence type="ECO:0000256" key="1">
    <source>
        <dbReference type="ARBA" id="ARBA00023015"/>
    </source>
</evidence>
<feature type="domain" description="HTH araC/xylS-type" evidence="5">
    <location>
        <begin position="650"/>
        <end position="749"/>
    </location>
</feature>
<proteinExistence type="predicted"/>
<dbReference type="EMBL" id="JPME01000031">
    <property type="protein sequence ID" value="KEZ87651.1"/>
    <property type="molecule type" value="Genomic_DNA"/>
</dbReference>
<dbReference type="SMART" id="SM00342">
    <property type="entry name" value="HTH_ARAC"/>
    <property type="match status" value="1"/>
</dbReference>
<dbReference type="RefSeq" id="WP_038284177.1">
    <property type="nucleotide sequence ID" value="NZ_JPME01000031.1"/>
</dbReference>
<evidence type="ECO:0000256" key="4">
    <source>
        <dbReference type="SAM" id="Phobius"/>
    </source>
</evidence>
<name>A0A084JFB7_9FIRM</name>
<keyword evidence="1" id="KW-0805">Transcription regulation</keyword>
<dbReference type="PROSITE" id="PS01124">
    <property type="entry name" value="HTH_ARAC_FAMILY_2"/>
    <property type="match status" value="1"/>
</dbReference>
<dbReference type="PANTHER" id="PTHR43280">
    <property type="entry name" value="ARAC-FAMILY TRANSCRIPTIONAL REGULATOR"/>
    <property type="match status" value="1"/>
</dbReference>
<dbReference type="AlphaFoldDB" id="A0A084JFB7"/>
<dbReference type="SUPFAM" id="SSF46689">
    <property type="entry name" value="Homeodomain-like"/>
    <property type="match status" value="1"/>
</dbReference>
<dbReference type="InterPro" id="IPR018060">
    <property type="entry name" value="HTH_AraC"/>
</dbReference>
<reference evidence="6 7" key="1">
    <citation type="submission" date="2014-07" db="EMBL/GenBank/DDBJ databases">
        <title>Draft genome of Clostridium celerecrescens 152B isolated from sediments associated with methane hydrate from Krishna Godavari basin.</title>
        <authorList>
            <person name="Honkalas V.S."/>
            <person name="Dabir A.P."/>
            <person name="Arora P."/>
            <person name="Dhakephalkar P.K."/>
        </authorList>
    </citation>
    <scope>NUCLEOTIDE SEQUENCE [LARGE SCALE GENOMIC DNA]</scope>
    <source>
        <strain evidence="6 7">152B</strain>
    </source>
</reference>
<feature type="transmembrane region" description="Helical" evidence="4">
    <location>
        <begin position="298"/>
        <end position="318"/>
    </location>
</feature>
<dbReference type="OrthoDB" id="368621at2"/>
<dbReference type="Gene3D" id="1.10.10.60">
    <property type="entry name" value="Homeodomain-like"/>
    <property type="match status" value="2"/>
</dbReference>
<dbReference type="STRING" id="29354.IO98_20830"/>
<evidence type="ECO:0000256" key="3">
    <source>
        <dbReference type="ARBA" id="ARBA00023163"/>
    </source>
</evidence>
<dbReference type="Proteomes" id="UP000028525">
    <property type="component" value="Unassembled WGS sequence"/>
</dbReference>
<organism evidence="6 7">
    <name type="scientific">Lacrimispora celerecrescens</name>
    <dbReference type="NCBI Taxonomy" id="29354"/>
    <lineage>
        <taxon>Bacteria</taxon>
        <taxon>Bacillati</taxon>
        <taxon>Bacillota</taxon>
        <taxon>Clostridia</taxon>
        <taxon>Lachnospirales</taxon>
        <taxon>Lachnospiraceae</taxon>
        <taxon>Lacrimispora</taxon>
    </lineage>
</organism>
<evidence type="ECO:0000313" key="6">
    <source>
        <dbReference type="EMBL" id="KEZ87651.1"/>
    </source>
</evidence>
<gene>
    <name evidence="6" type="ORF">IO98_20830</name>
</gene>
<comment type="caution">
    <text evidence="6">The sequence shown here is derived from an EMBL/GenBank/DDBJ whole genome shotgun (WGS) entry which is preliminary data.</text>
</comment>
<evidence type="ECO:0000259" key="5">
    <source>
        <dbReference type="PROSITE" id="PS01124"/>
    </source>
</evidence>
<dbReference type="InterPro" id="IPR009057">
    <property type="entry name" value="Homeodomain-like_sf"/>
</dbReference>